<feature type="chain" id="PRO_5020538892" description="Cytochrome P450" evidence="10">
    <location>
        <begin position="16"/>
        <end position="542"/>
    </location>
</feature>
<keyword evidence="4 8" id="KW-0560">Oxidoreductase</keyword>
<dbReference type="InterPro" id="IPR002401">
    <property type="entry name" value="Cyt_P450_E_grp-I"/>
</dbReference>
<comment type="caution">
    <text evidence="11">The sequence shown here is derived from an EMBL/GenBank/DDBJ whole genome shotgun (WGS) entry which is preliminary data.</text>
</comment>
<dbReference type="PANTHER" id="PTHR24305:SF157">
    <property type="entry name" value="N-ACETYLTRYPTOPHAN 6-HYDROXYLASE IVOC-RELATED"/>
    <property type="match status" value="1"/>
</dbReference>
<keyword evidence="7 8" id="KW-0349">Heme</keyword>
<evidence type="ECO:0000256" key="9">
    <source>
        <dbReference type="SAM" id="Phobius"/>
    </source>
</evidence>
<evidence type="ECO:0000256" key="6">
    <source>
        <dbReference type="ARBA" id="ARBA00023033"/>
    </source>
</evidence>
<dbReference type="Gene3D" id="1.10.630.10">
    <property type="entry name" value="Cytochrome P450"/>
    <property type="match status" value="1"/>
</dbReference>
<keyword evidence="3 7" id="KW-0479">Metal-binding</keyword>
<evidence type="ECO:0000256" key="4">
    <source>
        <dbReference type="ARBA" id="ARBA00023002"/>
    </source>
</evidence>
<dbReference type="PROSITE" id="PS00086">
    <property type="entry name" value="CYTOCHROME_P450"/>
    <property type="match status" value="1"/>
</dbReference>
<evidence type="ECO:0000256" key="5">
    <source>
        <dbReference type="ARBA" id="ARBA00023004"/>
    </source>
</evidence>
<proteinExistence type="inferred from homology"/>
<dbReference type="InterPro" id="IPR017972">
    <property type="entry name" value="Cyt_P450_CS"/>
</dbReference>
<dbReference type="GO" id="GO:0004497">
    <property type="term" value="F:monooxygenase activity"/>
    <property type="evidence" value="ECO:0007669"/>
    <property type="project" value="UniProtKB-KW"/>
</dbReference>
<evidence type="ECO:0000256" key="1">
    <source>
        <dbReference type="ARBA" id="ARBA00001971"/>
    </source>
</evidence>
<evidence type="ECO:0000256" key="10">
    <source>
        <dbReference type="SAM" id="SignalP"/>
    </source>
</evidence>
<keyword evidence="9" id="KW-1133">Transmembrane helix</keyword>
<evidence type="ECO:0008006" key="13">
    <source>
        <dbReference type="Google" id="ProtNLM"/>
    </source>
</evidence>
<dbReference type="InterPro" id="IPR036396">
    <property type="entry name" value="Cyt_P450_sf"/>
</dbReference>
<dbReference type="SUPFAM" id="SSF48264">
    <property type="entry name" value="Cytochrome P450"/>
    <property type="match status" value="1"/>
</dbReference>
<name>A0A4U0TJ20_9PEZI</name>
<protein>
    <recommendedName>
        <fullName evidence="13">Cytochrome P450</fullName>
    </recommendedName>
</protein>
<dbReference type="PRINTS" id="PR00463">
    <property type="entry name" value="EP450I"/>
</dbReference>
<sequence>MTLSTLLACWAAALALFWQLHEHGFSYSIISLFALSASITYCLAIATYRLFFSPLAGFPGPWLAAATFGYEFYYDIWPHSFRYMWKIKDLHDHYGPIVRITPLHLHISDPFFFDEIYPSDSRRKRERCAWFCGQSTDTLGSGGISSTFGHDLHRRRRAAVAPLFSKKNVNELQPLVKKKVEKLLGRFAQAQEDGSVINLVDAMSALTMDVISSYCFGKDMRQLEKPEFAAQAVWEMQQGSRVSRWARHMPWFFDAVLSLPPWVLRLLQPEFPEENPWDVMNRKMQYILDHPQEPTEDGNITIIHTIKDSNLPQEERTAHRLTDEAATFLGAGTETTGRVLAVTAYYLLANVELLARLREELETVMPHPNTDVPLPELEKLPFLTGVLYEGLRMANGVAGRMPRVATSENLVYHTHNNMKRELDKTFVIPPGVAVMESIYLLHHKEDLFPNSYEFLPDRWIGNPGLKQHLYAFGKGARACLGSNLAWSELYQTIAILFRRFNLQLHDTLESRDVRIVRDASIAMMTPSSKGIRVKILDQLTSS</sequence>
<evidence type="ECO:0000313" key="12">
    <source>
        <dbReference type="Proteomes" id="UP000308549"/>
    </source>
</evidence>
<comment type="similarity">
    <text evidence="2 8">Belongs to the cytochrome P450 family.</text>
</comment>
<dbReference type="GO" id="GO:0020037">
    <property type="term" value="F:heme binding"/>
    <property type="evidence" value="ECO:0007669"/>
    <property type="project" value="InterPro"/>
</dbReference>
<dbReference type="GO" id="GO:0005506">
    <property type="term" value="F:iron ion binding"/>
    <property type="evidence" value="ECO:0007669"/>
    <property type="project" value="InterPro"/>
</dbReference>
<evidence type="ECO:0000256" key="3">
    <source>
        <dbReference type="ARBA" id="ARBA00022723"/>
    </source>
</evidence>
<keyword evidence="6 8" id="KW-0503">Monooxygenase</keyword>
<keyword evidence="12" id="KW-1185">Reference proteome</keyword>
<dbReference type="PRINTS" id="PR00385">
    <property type="entry name" value="P450"/>
</dbReference>
<comment type="cofactor">
    <cofactor evidence="1 7">
        <name>heme</name>
        <dbReference type="ChEBI" id="CHEBI:30413"/>
    </cofactor>
</comment>
<evidence type="ECO:0000256" key="2">
    <source>
        <dbReference type="ARBA" id="ARBA00010617"/>
    </source>
</evidence>
<dbReference type="AlphaFoldDB" id="A0A4U0TJ20"/>
<dbReference type="Pfam" id="PF00067">
    <property type="entry name" value="p450"/>
    <property type="match status" value="1"/>
</dbReference>
<dbReference type="OrthoDB" id="3945418at2759"/>
<keyword evidence="10" id="KW-0732">Signal</keyword>
<dbReference type="EMBL" id="NAJL01000099">
    <property type="protein sequence ID" value="TKA21800.1"/>
    <property type="molecule type" value="Genomic_DNA"/>
</dbReference>
<feature type="signal peptide" evidence="10">
    <location>
        <begin position="1"/>
        <end position="15"/>
    </location>
</feature>
<dbReference type="CDD" id="cd11062">
    <property type="entry name" value="CYP58-like"/>
    <property type="match status" value="1"/>
</dbReference>
<evidence type="ECO:0000256" key="8">
    <source>
        <dbReference type="RuleBase" id="RU000461"/>
    </source>
</evidence>
<accession>A0A4U0TJ20</accession>
<keyword evidence="9" id="KW-0812">Transmembrane</keyword>
<dbReference type="GO" id="GO:0016705">
    <property type="term" value="F:oxidoreductase activity, acting on paired donors, with incorporation or reduction of molecular oxygen"/>
    <property type="evidence" value="ECO:0007669"/>
    <property type="project" value="InterPro"/>
</dbReference>
<keyword evidence="5 7" id="KW-0408">Iron</keyword>
<evidence type="ECO:0000256" key="7">
    <source>
        <dbReference type="PIRSR" id="PIRSR602401-1"/>
    </source>
</evidence>
<gene>
    <name evidence="11" type="ORF">B0A50_08627</name>
</gene>
<dbReference type="InterPro" id="IPR050121">
    <property type="entry name" value="Cytochrome_P450_monoxygenase"/>
</dbReference>
<dbReference type="Proteomes" id="UP000308549">
    <property type="component" value="Unassembled WGS sequence"/>
</dbReference>
<reference evidence="11 12" key="1">
    <citation type="submission" date="2017-03" db="EMBL/GenBank/DDBJ databases">
        <title>Genomes of endolithic fungi from Antarctica.</title>
        <authorList>
            <person name="Coleine C."/>
            <person name="Masonjones S."/>
            <person name="Stajich J.E."/>
        </authorList>
    </citation>
    <scope>NUCLEOTIDE SEQUENCE [LARGE SCALE GENOMIC DNA]</scope>
    <source>
        <strain evidence="11 12">CCFEE 6315</strain>
    </source>
</reference>
<feature type="binding site" description="axial binding residue" evidence="7">
    <location>
        <position position="479"/>
    </location>
    <ligand>
        <name>heme</name>
        <dbReference type="ChEBI" id="CHEBI:30413"/>
    </ligand>
    <ligandPart>
        <name>Fe</name>
        <dbReference type="ChEBI" id="CHEBI:18248"/>
    </ligandPart>
</feature>
<evidence type="ECO:0000313" key="11">
    <source>
        <dbReference type="EMBL" id="TKA21800.1"/>
    </source>
</evidence>
<dbReference type="PANTHER" id="PTHR24305">
    <property type="entry name" value="CYTOCHROME P450"/>
    <property type="match status" value="1"/>
</dbReference>
<feature type="transmembrane region" description="Helical" evidence="9">
    <location>
        <begin position="25"/>
        <end position="46"/>
    </location>
</feature>
<keyword evidence="9" id="KW-0472">Membrane</keyword>
<organism evidence="11 12">
    <name type="scientific">Salinomyces thailandicus</name>
    <dbReference type="NCBI Taxonomy" id="706561"/>
    <lineage>
        <taxon>Eukaryota</taxon>
        <taxon>Fungi</taxon>
        <taxon>Dikarya</taxon>
        <taxon>Ascomycota</taxon>
        <taxon>Pezizomycotina</taxon>
        <taxon>Dothideomycetes</taxon>
        <taxon>Dothideomycetidae</taxon>
        <taxon>Mycosphaerellales</taxon>
        <taxon>Teratosphaeriaceae</taxon>
        <taxon>Salinomyces</taxon>
    </lineage>
</organism>
<dbReference type="InterPro" id="IPR001128">
    <property type="entry name" value="Cyt_P450"/>
</dbReference>